<dbReference type="InterPro" id="IPR011944">
    <property type="entry name" value="Steroid_delta5-4_isomerase"/>
</dbReference>
<name>A0AAU7CDX7_9BACT</name>
<dbReference type="SUPFAM" id="SSF54427">
    <property type="entry name" value="NTF2-like"/>
    <property type="match status" value="1"/>
</dbReference>
<accession>A0AAU7CDX7</accession>
<dbReference type="InterPro" id="IPR027843">
    <property type="entry name" value="DUF4440"/>
</dbReference>
<evidence type="ECO:0000259" key="1">
    <source>
        <dbReference type="Pfam" id="PF14534"/>
    </source>
</evidence>
<dbReference type="Pfam" id="PF14534">
    <property type="entry name" value="DUF4440"/>
    <property type="match status" value="1"/>
</dbReference>
<organism evidence="2">
    <name type="scientific">Singulisphaera sp. Ch08</name>
    <dbReference type="NCBI Taxonomy" id="3120278"/>
    <lineage>
        <taxon>Bacteria</taxon>
        <taxon>Pseudomonadati</taxon>
        <taxon>Planctomycetota</taxon>
        <taxon>Planctomycetia</taxon>
        <taxon>Isosphaerales</taxon>
        <taxon>Isosphaeraceae</taxon>
        <taxon>Singulisphaera</taxon>
    </lineage>
</organism>
<dbReference type="AlphaFoldDB" id="A0AAU7CDX7"/>
<dbReference type="Gene3D" id="3.10.450.50">
    <property type="match status" value="1"/>
</dbReference>
<reference evidence="2" key="1">
    <citation type="submission" date="2024-05" db="EMBL/GenBank/DDBJ databases">
        <title>Planctomycetes of the genus Singulisphaera possess chitinolytic capabilities.</title>
        <authorList>
            <person name="Ivanova A."/>
        </authorList>
    </citation>
    <scope>NUCLEOTIDE SEQUENCE</scope>
    <source>
        <strain evidence="2">Ch08T</strain>
    </source>
</reference>
<protein>
    <submittedName>
        <fullName evidence="2">SgcJ/EcaC family oxidoreductase</fullName>
    </submittedName>
</protein>
<feature type="domain" description="DUF4440" evidence="1">
    <location>
        <begin position="50"/>
        <end position="156"/>
    </location>
</feature>
<dbReference type="RefSeq" id="WP_406696160.1">
    <property type="nucleotide sequence ID" value="NZ_CP155447.1"/>
</dbReference>
<dbReference type="EMBL" id="CP155447">
    <property type="protein sequence ID" value="XBH03426.1"/>
    <property type="molecule type" value="Genomic_DNA"/>
</dbReference>
<sequence>MRVSATFLGGLALSATLGLVVAQDRPVQEPAPAAGPTAASKEREADAQAITELLAAFVKAYNARDAKALGNLFLPDAEIEDDDGEITSGRDAIVERFSSTFGEGKRVTLSVNTESLRFLGTDLAIEEGTATLTGEPDDTLSSNRYSVIYARQDGRWFHSRIRDEPPDEVSPHERLTELEWMLGEWVNESDNEIVYTQCKWADEGNFLLREFDVKIEGRIALRGTQRIGWDEQQKQFRMWVFDDNGGFAEGLLARDDDRWVIKGSGVRSDGQSVSFTNVITVLGKDQLRWEVFDRTVGGVAIPNTDRFEVVRRAPLPGD</sequence>
<proteinExistence type="predicted"/>
<evidence type="ECO:0000313" key="2">
    <source>
        <dbReference type="EMBL" id="XBH03426.1"/>
    </source>
</evidence>
<gene>
    <name evidence="2" type="ORF">V5E97_34745</name>
</gene>
<dbReference type="InterPro" id="IPR032710">
    <property type="entry name" value="NTF2-like_dom_sf"/>
</dbReference>
<dbReference type="NCBIfam" id="TIGR02246">
    <property type="entry name" value="SgcJ/EcaC family oxidoreductase"/>
    <property type="match status" value="1"/>
</dbReference>